<dbReference type="Gramene" id="ERN02401">
    <property type="protein sequence ID" value="ERN02401"/>
    <property type="gene ID" value="AMTR_s00096p00111460"/>
</dbReference>
<gene>
    <name evidence="1" type="ORF">AMTR_s00096p00111460</name>
</gene>
<name>W1P488_AMBTC</name>
<organism evidence="1 2">
    <name type="scientific">Amborella trichopoda</name>
    <dbReference type="NCBI Taxonomy" id="13333"/>
    <lineage>
        <taxon>Eukaryota</taxon>
        <taxon>Viridiplantae</taxon>
        <taxon>Streptophyta</taxon>
        <taxon>Embryophyta</taxon>
        <taxon>Tracheophyta</taxon>
        <taxon>Spermatophyta</taxon>
        <taxon>Magnoliopsida</taxon>
        <taxon>Amborellales</taxon>
        <taxon>Amborellaceae</taxon>
        <taxon>Amborella</taxon>
    </lineage>
</organism>
<dbReference type="Proteomes" id="UP000017836">
    <property type="component" value="Unassembled WGS sequence"/>
</dbReference>
<dbReference type="HOGENOM" id="CLU_1087199_0_0_1"/>
<dbReference type="AlphaFoldDB" id="W1P488"/>
<reference evidence="2" key="1">
    <citation type="journal article" date="2013" name="Science">
        <title>The Amborella genome and the evolution of flowering plants.</title>
        <authorList>
            <consortium name="Amborella Genome Project"/>
        </authorList>
    </citation>
    <scope>NUCLEOTIDE SEQUENCE [LARGE SCALE GENOMIC DNA]</scope>
</reference>
<keyword evidence="2" id="KW-1185">Reference proteome</keyword>
<sequence length="256" mass="29500">MSHGSKQVRFKVSLDHLRISRSYGSRHVRFKVSLDRGSMSMSYGSKQVRFKVSPDRGSISMSYGSRQVRFRVSHDCQPLRYGSSQGFAAIREPILCIHGNILYIRQVSNEILRDSFPILFGMVIMTSDLPLFFEVSQSVSKKTTTAHCNADFHLGPLDQFTLVFSQLMLPSHRLKQSIWIVRVLLKMHPTVDVENAHDTSMVPTKKDGTKVAIWQPFFMTCVKTQRIDHPSKEEERDRTRMTIVKLNLRERKCCFS</sequence>
<protein>
    <submittedName>
        <fullName evidence="1">Uncharacterized protein</fullName>
    </submittedName>
</protein>
<evidence type="ECO:0000313" key="1">
    <source>
        <dbReference type="EMBL" id="ERN02401.1"/>
    </source>
</evidence>
<accession>W1P488</accession>
<evidence type="ECO:0000313" key="2">
    <source>
        <dbReference type="Proteomes" id="UP000017836"/>
    </source>
</evidence>
<dbReference type="EMBL" id="KI394634">
    <property type="protein sequence ID" value="ERN02401.1"/>
    <property type="molecule type" value="Genomic_DNA"/>
</dbReference>
<proteinExistence type="predicted"/>